<dbReference type="SMART" id="SM00387">
    <property type="entry name" value="HATPase_c"/>
    <property type="match status" value="1"/>
</dbReference>
<reference evidence="14" key="1">
    <citation type="submission" date="2023-02" db="EMBL/GenBank/DDBJ databases">
        <title>Gut commensal Christensenella minuta modulates host metabolism via a new class of secondary bile acids.</title>
        <authorList>
            <person name="Liu C."/>
        </authorList>
    </citation>
    <scope>NUCLEOTIDE SEQUENCE</scope>
    <source>
        <strain evidence="14">CA70</strain>
    </source>
</reference>
<dbReference type="SUPFAM" id="SSF55874">
    <property type="entry name" value="ATPase domain of HSP90 chaperone/DNA topoisomerase II/histidine kinase"/>
    <property type="match status" value="1"/>
</dbReference>
<keyword evidence="10" id="KW-0902">Two-component regulatory system</keyword>
<evidence type="ECO:0000256" key="2">
    <source>
        <dbReference type="ARBA" id="ARBA00022475"/>
    </source>
</evidence>
<dbReference type="SMART" id="SM00304">
    <property type="entry name" value="HAMP"/>
    <property type="match status" value="1"/>
</dbReference>
<dbReference type="Gene3D" id="6.10.340.10">
    <property type="match status" value="1"/>
</dbReference>
<sequence length="600" mass="67081">MKKLFATFYAKFKSRGLFFQITFANVLIIAVAIIVVASIMISSFSSVALEKEALLGKEAVRKIQSFTEEKYNRAYNLSNYMHTSGNVGSYFSNILSDPSYAYHYDTIKFLDNYLLSVSSSGSDISEYILVTLNGNVYASPSSSGRTVSPSFDYFTYTPVQELLAGEDNMLITYDAAPPYISGTSGSSPEPVVSFIGKIFDPAAFPSRHVVGIYIMNIPISAFDEAYQEQASLFKGELYLVNKTGHILFSSDPKEEGHYYSSAEQAAGKNTTISEANVGLSGVRVVNIVSDAMLSNDIYPLQLQMIFVLIVCIAVLTLLVFSLLKVYNRRISGIAFKMQEIKDGDISVRLPVESSDEIGMLSSSFNDMCERLDDYIKRNYDAEIRRRTAELNALQAQINPHFLFNTIESIRMKAVEEGNMEIAQMLSLLGNMFRWSMRFDEKIVYIEDEVDYISSYLQLQRFRFSDKIDIDISVPDSLLDYGIPKLVLQPVVENAIMHGLSAVPARGLVMIRAKKRGRDIVFRIADNGIGMTHGELCALRKSIAGESADGRCRIGLKNVHERIQMLFGEHYGISVASKKHRGTLVSVRIPCMSKEEMQKNV</sequence>
<dbReference type="GO" id="GO:0000155">
    <property type="term" value="F:phosphorelay sensor kinase activity"/>
    <property type="evidence" value="ECO:0007669"/>
    <property type="project" value="InterPro"/>
</dbReference>
<dbReference type="RefSeq" id="WP_079546601.1">
    <property type="nucleotide sequence ID" value="NZ_CP117826.1"/>
</dbReference>
<dbReference type="InterPro" id="IPR003660">
    <property type="entry name" value="HAMP_dom"/>
</dbReference>
<dbReference type="CDD" id="cd06225">
    <property type="entry name" value="HAMP"/>
    <property type="match status" value="1"/>
</dbReference>
<dbReference type="SUPFAM" id="SSF158472">
    <property type="entry name" value="HAMP domain-like"/>
    <property type="match status" value="1"/>
</dbReference>
<evidence type="ECO:0000256" key="7">
    <source>
        <dbReference type="ARBA" id="ARBA00022777"/>
    </source>
</evidence>
<keyword evidence="2" id="KW-1003">Cell membrane</keyword>
<dbReference type="Pfam" id="PF06580">
    <property type="entry name" value="His_kinase"/>
    <property type="match status" value="1"/>
</dbReference>
<dbReference type="Pfam" id="PF02518">
    <property type="entry name" value="HATPase_c"/>
    <property type="match status" value="1"/>
</dbReference>
<evidence type="ECO:0000256" key="8">
    <source>
        <dbReference type="ARBA" id="ARBA00022840"/>
    </source>
</evidence>
<name>A0AAU8A544_9FIRM</name>
<dbReference type="GO" id="GO:0005524">
    <property type="term" value="F:ATP binding"/>
    <property type="evidence" value="ECO:0007669"/>
    <property type="project" value="UniProtKB-KW"/>
</dbReference>
<keyword evidence="3" id="KW-0597">Phosphoprotein</keyword>
<dbReference type="InterPro" id="IPR003594">
    <property type="entry name" value="HATPase_dom"/>
</dbReference>
<evidence type="ECO:0000256" key="11">
    <source>
        <dbReference type="ARBA" id="ARBA00023136"/>
    </source>
</evidence>
<dbReference type="InterPro" id="IPR010559">
    <property type="entry name" value="Sig_transdc_His_kin_internal"/>
</dbReference>
<evidence type="ECO:0000256" key="10">
    <source>
        <dbReference type="ARBA" id="ARBA00023012"/>
    </source>
</evidence>
<dbReference type="PANTHER" id="PTHR34220">
    <property type="entry name" value="SENSOR HISTIDINE KINASE YPDA"/>
    <property type="match status" value="1"/>
</dbReference>
<dbReference type="Pfam" id="PF00672">
    <property type="entry name" value="HAMP"/>
    <property type="match status" value="1"/>
</dbReference>
<dbReference type="InterPro" id="IPR050640">
    <property type="entry name" value="Bact_2-comp_sensor_kinase"/>
</dbReference>
<keyword evidence="7 14" id="KW-0418">Kinase</keyword>
<accession>A0AAU8A544</accession>
<feature type="domain" description="HAMP" evidence="13">
    <location>
        <begin position="337"/>
        <end position="376"/>
    </location>
</feature>
<keyword evidence="8" id="KW-0067">ATP-binding</keyword>
<evidence type="ECO:0000256" key="5">
    <source>
        <dbReference type="ARBA" id="ARBA00022692"/>
    </source>
</evidence>
<keyword evidence="9 12" id="KW-1133">Transmembrane helix</keyword>
<organism evidence="14">
    <name type="scientific">Christensenella massiliensis</name>
    <dbReference type="NCBI Taxonomy" id="1805714"/>
    <lineage>
        <taxon>Bacteria</taxon>
        <taxon>Bacillati</taxon>
        <taxon>Bacillota</taxon>
        <taxon>Clostridia</taxon>
        <taxon>Christensenellales</taxon>
        <taxon>Christensenellaceae</taxon>
        <taxon>Christensenella</taxon>
    </lineage>
</organism>
<keyword evidence="11 12" id="KW-0472">Membrane</keyword>
<evidence type="ECO:0000256" key="1">
    <source>
        <dbReference type="ARBA" id="ARBA00004651"/>
    </source>
</evidence>
<feature type="transmembrane region" description="Helical" evidence="12">
    <location>
        <begin position="21"/>
        <end position="41"/>
    </location>
</feature>
<feature type="transmembrane region" description="Helical" evidence="12">
    <location>
        <begin position="302"/>
        <end position="323"/>
    </location>
</feature>
<dbReference type="GO" id="GO:0005886">
    <property type="term" value="C:plasma membrane"/>
    <property type="evidence" value="ECO:0007669"/>
    <property type="project" value="UniProtKB-SubCell"/>
</dbReference>
<comment type="subcellular location">
    <subcellularLocation>
        <location evidence="1">Cell membrane</location>
        <topology evidence="1">Multi-pass membrane protein</topology>
    </subcellularLocation>
</comment>
<keyword evidence="6" id="KW-0547">Nucleotide-binding</keyword>
<dbReference type="PANTHER" id="PTHR34220:SF11">
    <property type="entry name" value="SENSOR PROTEIN KINASE HPTS"/>
    <property type="match status" value="1"/>
</dbReference>
<evidence type="ECO:0000256" key="6">
    <source>
        <dbReference type="ARBA" id="ARBA00022741"/>
    </source>
</evidence>
<evidence type="ECO:0000256" key="12">
    <source>
        <dbReference type="SAM" id="Phobius"/>
    </source>
</evidence>
<keyword evidence="4" id="KW-0808">Transferase</keyword>
<dbReference type="Gene3D" id="3.30.565.10">
    <property type="entry name" value="Histidine kinase-like ATPase, C-terminal domain"/>
    <property type="match status" value="1"/>
</dbReference>
<protein>
    <submittedName>
        <fullName evidence="14">Sensor histidine kinase</fullName>
    </submittedName>
</protein>
<dbReference type="InterPro" id="IPR036890">
    <property type="entry name" value="HATPase_C_sf"/>
</dbReference>
<keyword evidence="5 12" id="KW-0812">Transmembrane</keyword>
<dbReference type="PROSITE" id="PS50885">
    <property type="entry name" value="HAMP"/>
    <property type="match status" value="1"/>
</dbReference>
<evidence type="ECO:0000313" key="14">
    <source>
        <dbReference type="EMBL" id="XCC61250.1"/>
    </source>
</evidence>
<proteinExistence type="predicted"/>
<dbReference type="EMBL" id="CP117826">
    <property type="protein sequence ID" value="XCC61250.1"/>
    <property type="molecule type" value="Genomic_DNA"/>
</dbReference>
<evidence type="ECO:0000256" key="4">
    <source>
        <dbReference type="ARBA" id="ARBA00022679"/>
    </source>
</evidence>
<evidence type="ECO:0000259" key="13">
    <source>
        <dbReference type="PROSITE" id="PS50885"/>
    </source>
</evidence>
<dbReference type="AlphaFoldDB" id="A0AAU8A544"/>
<evidence type="ECO:0000256" key="3">
    <source>
        <dbReference type="ARBA" id="ARBA00022553"/>
    </source>
</evidence>
<gene>
    <name evidence="14" type="ORF">PUP29_06820</name>
</gene>
<evidence type="ECO:0000256" key="9">
    <source>
        <dbReference type="ARBA" id="ARBA00022989"/>
    </source>
</evidence>